<protein>
    <submittedName>
        <fullName evidence="1">Uncharacterized protein</fullName>
    </submittedName>
</protein>
<proteinExistence type="predicted"/>
<sequence length="64" mass="6965">MLQALVPPETRKFTRALSKPGMAAELRQSVSEAVRSSVFVAPNLPLLPPALPSYQLPSRSNFSN</sequence>
<reference evidence="1" key="1">
    <citation type="submission" date="2025-08" db="UniProtKB">
        <authorList>
            <consortium name="Ensembl"/>
        </authorList>
    </citation>
    <scope>IDENTIFICATION</scope>
</reference>
<evidence type="ECO:0000313" key="2">
    <source>
        <dbReference type="Proteomes" id="UP000472274"/>
    </source>
</evidence>
<dbReference type="GeneTree" id="ENSGT00960000187430"/>
<reference evidence="1" key="2">
    <citation type="submission" date="2025-09" db="UniProtKB">
        <authorList>
            <consortium name="Ensembl"/>
        </authorList>
    </citation>
    <scope>IDENTIFICATION</scope>
</reference>
<accession>A0A674JPG3</accession>
<dbReference type="Ensembl" id="ENSTMTT00000024486.1">
    <property type="protein sequence ID" value="ENSTMTP00000023651.1"/>
    <property type="gene ID" value="ENSTMTG00000017249.1"/>
</dbReference>
<organism evidence="1 2">
    <name type="scientific">Terrapene triunguis</name>
    <name type="common">Three-toed box turtle</name>
    <dbReference type="NCBI Taxonomy" id="2587831"/>
    <lineage>
        <taxon>Eukaryota</taxon>
        <taxon>Metazoa</taxon>
        <taxon>Chordata</taxon>
        <taxon>Craniata</taxon>
        <taxon>Vertebrata</taxon>
        <taxon>Euteleostomi</taxon>
        <taxon>Archelosauria</taxon>
        <taxon>Testudinata</taxon>
        <taxon>Testudines</taxon>
        <taxon>Cryptodira</taxon>
        <taxon>Durocryptodira</taxon>
        <taxon>Testudinoidea</taxon>
        <taxon>Emydidae</taxon>
        <taxon>Terrapene</taxon>
    </lineage>
</organism>
<evidence type="ECO:0000313" key="1">
    <source>
        <dbReference type="Ensembl" id="ENSTMTP00000023651.1"/>
    </source>
</evidence>
<dbReference type="AlphaFoldDB" id="A0A674JPG3"/>
<keyword evidence="2" id="KW-1185">Reference proteome</keyword>
<dbReference type="InParanoid" id="A0A674JPG3"/>
<dbReference type="Proteomes" id="UP000472274">
    <property type="component" value="Unplaced"/>
</dbReference>
<name>A0A674JPG3_9SAUR</name>